<dbReference type="EMBL" id="FUYP01000001">
    <property type="protein sequence ID" value="SKB25350.1"/>
    <property type="molecule type" value="Genomic_DNA"/>
</dbReference>
<dbReference type="AlphaFoldDB" id="A0A1T4ZRL1"/>
<dbReference type="OrthoDB" id="9814909at2"/>
<sequence>MTAQAEPLESRYPDLRDPRVMVAAPRARRAALAGLWALAERLTKLLRDAREPMIGQIKLAWWRDMMAMLASDPAALPKGEPLLAELQATWAGKGELAALVDAAEAALLADGAPARLDCARVFGAELFRLSGGAEAAGSRWGLVWGAVLQEEESAARDLFAAACDEPALPRAAFAGMRALLMLDRWAGAIAASAGERHWRREGLLLLRIGLIGR</sequence>
<organism evidence="1 2">
    <name type="scientific">Sphingopyxis flava</name>
    <dbReference type="NCBI Taxonomy" id="1507287"/>
    <lineage>
        <taxon>Bacteria</taxon>
        <taxon>Pseudomonadati</taxon>
        <taxon>Pseudomonadota</taxon>
        <taxon>Alphaproteobacteria</taxon>
        <taxon>Sphingomonadales</taxon>
        <taxon>Sphingomonadaceae</taxon>
        <taxon>Sphingopyxis</taxon>
    </lineage>
</organism>
<evidence type="ECO:0000313" key="1">
    <source>
        <dbReference type="EMBL" id="SKB25350.1"/>
    </source>
</evidence>
<dbReference type="RefSeq" id="WP_079636630.1">
    <property type="nucleotide sequence ID" value="NZ_FUYP01000001.1"/>
</dbReference>
<evidence type="ECO:0000313" key="2">
    <source>
        <dbReference type="Proteomes" id="UP000190044"/>
    </source>
</evidence>
<proteinExistence type="predicted"/>
<keyword evidence="2" id="KW-1185">Reference proteome</keyword>
<gene>
    <name evidence="1" type="ORF">SAMN06295937_100164</name>
</gene>
<name>A0A1T4ZRL1_9SPHN</name>
<reference evidence="2" key="1">
    <citation type="submission" date="2017-02" db="EMBL/GenBank/DDBJ databases">
        <authorList>
            <person name="Varghese N."/>
            <person name="Submissions S."/>
        </authorList>
    </citation>
    <scope>NUCLEOTIDE SEQUENCE [LARGE SCALE GENOMIC DNA]</scope>
    <source>
        <strain evidence="2">R11H</strain>
    </source>
</reference>
<accession>A0A1T4ZRL1</accession>
<protein>
    <submittedName>
        <fullName evidence="1">Phytoene synthase</fullName>
    </submittedName>
</protein>
<dbReference type="Proteomes" id="UP000190044">
    <property type="component" value="Unassembled WGS sequence"/>
</dbReference>